<dbReference type="Proteomes" id="UP000078389">
    <property type="component" value="Unassembled WGS sequence"/>
</dbReference>
<dbReference type="GO" id="GO:0005829">
    <property type="term" value="C:cytosol"/>
    <property type="evidence" value="ECO:0007669"/>
    <property type="project" value="TreeGrafter"/>
</dbReference>
<sequence>MTARGYFVSGTDTEIGKTLIGACLLQFLTRTGLRTVGMKPVAAGAELRDGGWHNDDCDALAAQASLAPPQRLTTPYLFRQPTAPHIAAALEGRTIDLPAILDCYRQVADLADAVVVEGVGGFRVPLGPTTDTADLAQQLGLPVVLVVGVRLGCINHALLTAEAIAARGLALAGWVANSVDADMLNAAATVEAIAARIDAPLLGWVPRLQAAGTELTAAALEHLDFSILPPGFRPVSATQSSSAKEI</sequence>
<organism evidence="9 10">
    <name type="scientific">Devosia elaeis</name>
    <dbReference type="NCBI Taxonomy" id="1770058"/>
    <lineage>
        <taxon>Bacteria</taxon>
        <taxon>Pseudomonadati</taxon>
        <taxon>Pseudomonadota</taxon>
        <taxon>Alphaproteobacteria</taxon>
        <taxon>Hyphomicrobiales</taxon>
        <taxon>Devosiaceae</taxon>
        <taxon>Devosia</taxon>
    </lineage>
</organism>
<keyword evidence="3 8" id="KW-0479">Metal-binding</keyword>
<reference evidence="9 10" key="1">
    <citation type="submission" date="2016-03" db="EMBL/GenBank/DDBJ databases">
        <title>Genome sequencing of Devosia sp. S37.</title>
        <authorList>
            <person name="Mohd Nor M."/>
        </authorList>
    </citation>
    <scope>NUCLEOTIDE SEQUENCE [LARGE SCALE GENOMIC DNA]</scope>
    <source>
        <strain evidence="9 10">S37</strain>
    </source>
</reference>
<keyword evidence="1 8" id="KW-0963">Cytoplasm</keyword>
<evidence type="ECO:0000313" key="10">
    <source>
        <dbReference type="Proteomes" id="UP000078389"/>
    </source>
</evidence>
<dbReference type="GO" id="GO:0000287">
    <property type="term" value="F:magnesium ion binding"/>
    <property type="evidence" value="ECO:0007669"/>
    <property type="project" value="UniProtKB-UniRule"/>
</dbReference>
<keyword evidence="7 8" id="KW-0460">Magnesium</keyword>
<keyword evidence="10" id="KW-1185">Reference proteome</keyword>
<keyword evidence="2 8" id="KW-0436">Ligase</keyword>
<name>A0A178HTF1_9HYPH</name>
<dbReference type="RefSeq" id="WP_067458404.1">
    <property type="nucleotide sequence ID" value="NZ_LVVY01000112.1"/>
</dbReference>
<keyword evidence="5 8" id="KW-0093">Biotin biosynthesis</keyword>
<accession>A0A178HTF1</accession>
<evidence type="ECO:0000256" key="6">
    <source>
        <dbReference type="ARBA" id="ARBA00022840"/>
    </source>
</evidence>
<evidence type="ECO:0000256" key="7">
    <source>
        <dbReference type="ARBA" id="ARBA00022842"/>
    </source>
</evidence>
<dbReference type="HAMAP" id="MF_00336">
    <property type="entry name" value="BioD"/>
    <property type="match status" value="1"/>
</dbReference>
<dbReference type="SUPFAM" id="SSF52540">
    <property type="entry name" value="P-loop containing nucleoside triphosphate hydrolases"/>
    <property type="match status" value="1"/>
</dbReference>
<comment type="subunit">
    <text evidence="8">Homodimer.</text>
</comment>
<dbReference type="UniPathway" id="UPA00078">
    <property type="reaction ID" value="UER00161"/>
</dbReference>
<dbReference type="PANTHER" id="PTHR43210">
    <property type="entry name" value="DETHIOBIOTIN SYNTHETASE"/>
    <property type="match status" value="1"/>
</dbReference>
<comment type="subcellular location">
    <subcellularLocation>
        <location evidence="8">Cytoplasm</location>
    </subcellularLocation>
</comment>
<dbReference type="EC" id="6.3.3.3" evidence="8"/>
<evidence type="ECO:0000313" key="9">
    <source>
        <dbReference type="EMBL" id="OAM75298.1"/>
    </source>
</evidence>
<evidence type="ECO:0000256" key="5">
    <source>
        <dbReference type="ARBA" id="ARBA00022756"/>
    </source>
</evidence>
<evidence type="ECO:0000256" key="1">
    <source>
        <dbReference type="ARBA" id="ARBA00022490"/>
    </source>
</evidence>
<evidence type="ECO:0000256" key="8">
    <source>
        <dbReference type="HAMAP-Rule" id="MF_00336"/>
    </source>
</evidence>
<evidence type="ECO:0000256" key="2">
    <source>
        <dbReference type="ARBA" id="ARBA00022598"/>
    </source>
</evidence>
<dbReference type="PIRSF" id="PIRSF006755">
    <property type="entry name" value="DTB_synth"/>
    <property type="match status" value="1"/>
</dbReference>
<evidence type="ECO:0000256" key="3">
    <source>
        <dbReference type="ARBA" id="ARBA00022723"/>
    </source>
</evidence>
<dbReference type="Gene3D" id="3.40.50.300">
    <property type="entry name" value="P-loop containing nucleotide triphosphate hydrolases"/>
    <property type="match status" value="1"/>
</dbReference>
<dbReference type="InterPro" id="IPR004472">
    <property type="entry name" value="DTB_synth_BioD"/>
</dbReference>
<dbReference type="STRING" id="1770058.A3840_14780"/>
<comment type="caution">
    <text evidence="9">The sequence shown here is derived from an EMBL/GenBank/DDBJ whole genome shotgun (WGS) entry which is preliminary data.</text>
</comment>
<dbReference type="GO" id="GO:0005524">
    <property type="term" value="F:ATP binding"/>
    <property type="evidence" value="ECO:0007669"/>
    <property type="project" value="UniProtKB-UniRule"/>
</dbReference>
<comment type="cofactor">
    <cofactor evidence="8">
        <name>Mg(2+)</name>
        <dbReference type="ChEBI" id="CHEBI:18420"/>
    </cofactor>
</comment>
<feature type="binding site" evidence="8">
    <location>
        <begin position="177"/>
        <end position="178"/>
    </location>
    <ligand>
        <name>ATP</name>
        <dbReference type="ChEBI" id="CHEBI:30616"/>
    </ligand>
</feature>
<feature type="active site" evidence="8">
    <location>
        <position position="39"/>
    </location>
</feature>
<feature type="binding site" evidence="8">
    <location>
        <position position="18"/>
    </location>
    <ligand>
        <name>Mg(2+)</name>
        <dbReference type="ChEBI" id="CHEBI:18420"/>
    </ligand>
</feature>
<dbReference type="GO" id="GO:0004141">
    <property type="term" value="F:dethiobiotin synthase activity"/>
    <property type="evidence" value="ECO:0007669"/>
    <property type="project" value="UniProtKB-UniRule"/>
</dbReference>
<feature type="binding site" evidence="8">
    <location>
        <position position="56"/>
    </location>
    <ligand>
        <name>Mg(2+)</name>
        <dbReference type="ChEBI" id="CHEBI:18420"/>
    </ligand>
</feature>
<dbReference type="GO" id="GO:0042803">
    <property type="term" value="F:protein homodimerization activity"/>
    <property type="evidence" value="ECO:0007669"/>
    <property type="project" value="UniProtKB-ARBA"/>
</dbReference>
<comment type="catalytic activity">
    <reaction evidence="8">
        <text>(7R,8S)-7,8-diammoniononanoate + CO2 + ATP = (4R,5S)-dethiobiotin + ADP + phosphate + 3 H(+)</text>
        <dbReference type="Rhea" id="RHEA:15805"/>
        <dbReference type="ChEBI" id="CHEBI:15378"/>
        <dbReference type="ChEBI" id="CHEBI:16526"/>
        <dbReference type="ChEBI" id="CHEBI:30616"/>
        <dbReference type="ChEBI" id="CHEBI:43474"/>
        <dbReference type="ChEBI" id="CHEBI:149469"/>
        <dbReference type="ChEBI" id="CHEBI:149473"/>
        <dbReference type="ChEBI" id="CHEBI:456216"/>
        <dbReference type="EC" id="6.3.3.3"/>
    </reaction>
</comment>
<feature type="binding site" evidence="8">
    <location>
        <begin position="14"/>
        <end position="19"/>
    </location>
    <ligand>
        <name>ATP</name>
        <dbReference type="ChEBI" id="CHEBI:30616"/>
    </ligand>
</feature>
<feature type="binding site" evidence="8">
    <location>
        <position position="56"/>
    </location>
    <ligand>
        <name>ATP</name>
        <dbReference type="ChEBI" id="CHEBI:30616"/>
    </ligand>
</feature>
<keyword evidence="6 8" id="KW-0067">ATP-binding</keyword>
<feature type="binding site" evidence="8">
    <location>
        <begin position="206"/>
        <end position="208"/>
    </location>
    <ligand>
        <name>ATP</name>
        <dbReference type="ChEBI" id="CHEBI:30616"/>
    </ligand>
</feature>
<feature type="binding site" evidence="8">
    <location>
        <begin position="117"/>
        <end position="120"/>
    </location>
    <ligand>
        <name>ATP</name>
        <dbReference type="ChEBI" id="CHEBI:30616"/>
    </ligand>
</feature>
<comment type="similarity">
    <text evidence="8">Belongs to the dethiobiotin synthetase family.</text>
</comment>
<dbReference type="InterPro" id="IPR027417">
    <property type="entry name" value="P-loop_NTPase"/>
</dbReference>
<dbReference type="CDD" id="cd03109">
    <property type="entry name" value="DTBS"/>
    <property type="match status" value="1"/>
</dbReference>
<keyword evidence="4 8" id="KW-0547">Nucleotide-binding</keyword>
<dbReference type="AlphaFoldDB" id="A0A178HTF1"/>
<proteinExistence type="inferred from homology"/>
<gene>
    <name evidence="8" type="primary">bioD</name>
    <name evidence="9" type="ORF">A3840_14780</name>
</gene>
<dbReference type="FunFam" id="3.40.50.300:FF:000292">
    <property type="entry name" value="ATP-dependent dethiobiotin synthetase BioD"/>
    <property type="match status" value="1"/>
</dbReference>
<dbReference type="GO" id="GO:0009102">
    <property type="term" value="P:biotin biosynthetic process"/>
    <property type="evidence" value="ECO:0007669"/>
    <property type="project" value="UniProtKB-UniRule"/>
</dbReference>
<protein>
    <recommendedName>
        <fullName evidence="8">ATP-dependent dethiobiotin synthetase BioD</fullName>
        <ecNumber evidence="8">6.3.3.3</ecNumber>
    </recommendedName>
    <alternativeName>
        <fullName evidence="8">DTB synthetase</fullName>
        <shortName evidence="8">DTBS</shortName>
    </alternativeName>
    <alternativeName>
        <fullName evidence="8">Dethiobiotin synthase</fullName>
    </alternativeName>
</protein>
<comment type="caution">
    <text evidence="8">Lacks conserved residue(s) required for the propagation of feature annotation.</text>
</comment>
<comment type="function">
    <text evidence="8">Catalyzes a mechanistically unusual reaction, the ATP-dependent insertion of CO2 between the N7 and N8 nitrogen atoms of 7,8-diaminopelargonic acid (DAPA, also called 7,8-diammoniononanoate) to form a ureido ring.</text>
</comment>
<dbReference type="Pfam" id="PF13500">
    <property type="entry name" value="AAA_26"/>
    <property type="match status" value="1"/>
</dbReference>
<dbReference type="NCBIfam" id="TIGR00347">
    <property type="entry name" value="bioD"/>
    <property type="match status" value="1"/>
</dbReference>
<evidence type="ECO:0000256" key="4">
    <source>
        <dbReference type="ARBA" id="ARBA00022741"/>
    </source>
</evidence>
<comment type="pathway">
    <text evidence="8">Cofactor biosynthesis; biotin biosynthesis; biotin from 7,8-diaminononanoate: step 1/2.</text>
</comment>
<dbReference type="PANTHER" id="PTHR43210:SF5">
    <property type="entry name" value="DETHIOBIOTIN SYNTHETASE"/>
    <property type="match status" value="1"/>
</dbReference>
<dbReference type="OrthoDB" id="9802097at2"/>
<feature type="binding site" evidence="8">
    <location>
        <position position="117"/>
    </location>
    <ligand>
        <name>Mg(2+)</name>
        <dbReference type="ChEBI" id="CHEBI:18420"/>
    </ligand>
</feature>
<dbReference type="EMBL" id="LVVY01000112">
    <property type="protein sequence ID" value="OAM75298.1"/>
    <property type="molecule type" value="Genomic_DNA"/>
</dbReference>